<feature type="transmembrane region" description="Helical" evidence="1">
    <location>
        <begin position="66"/>
        <end position="89"/>
    </location>
</feature>
<reference evidence="2 3" key="1">
    <citation type="journal article" date="2015" name="Stand. Genomic Sci.">
        <title>Genomic Encyclopedia of Bacterial and Archaeal Type Strains, Phase III: the genomes of soil and plant-associated and newly described type strains.</title>
        <authorList>
            <person name="Whitman W.B."/>
            <person name="Woyke T."/>
            <person name="Klenk H.P."/>
            <person name="Zhou Y."/>
            <person name="Lilburn T.G."/>
            <person name="Beck B.J."/>
            <person name="De Vos P."/>
            <person name="Vandamme P."/>
            <person name="Eisen J.A."/>
            <person name="Garrity G."/>
            <person name="Hugenholtz P."/>
            <person name="Kyrpides N.C."/>
        </authorList>
    </citation>
    <scope>NUCLEOTIDE SEQUENCE [LARGE SCALE GENOMIC DNA]</scope>
    <source>
        <strain evidence="2 3">CGMCC 1.7271</strain>
    </source>
</reference>
<proteinExistence type="predicted"/>
<dbReference type="Proteomes" id="UP000316167">
    <property type="component" value="Unassembled WGS sequence"/>
</dbReference>
<sequence length="157" mass="17898">MEHQQDILTEIVGNTSIKRSKLLPWWIKIFMWIFLVISFFVPVLLVLAILGFEIQLAIYGLDTNRVFTFTGLLLVLVFATKGVVSFGFIKEKDWAVQLAMIDAIAGIIICVYTSYIQPLLSEDVSFSLLKLELVLLIPYLVKLNRIKEQWASAKFIG</sequence>
<dbReference type="AlphaFoldDB" id="A0A562SM72"/>
<evidence type="ECO:0000313" key="2">
    <source>
        <dbReference type="EMBL" id="TWI81746.1"/>
    </source>
</evidence>
<name>A0A562SM72_9BACT</name>
<dbReference type="OrthoDB" id="7060697at2"/>
<accession>A0A562SM72</accession>
<evidence type="ECO:0000256" key="1">
    <source>
        <dbReference type="SAM" id="Phobius"/>
    </source>
</evidence>
<keyword evidence="3" id="KW-1185">Reference proteome</keyword>
<feature type="transmembrane region" description="Helical" evidence="1">
    <location>
        <begin position="29"/>
        <end position="54"/>
    </location>
</feature>
<feature type="transmembrane region" description="Helical" evidence="1">
    <location>
        <begin position="96"/>
        <end position="118"/>
    </location>
</feature>
<comment type="caution">
    <text evidence="2">The sequence shown here is derived from an EMBL/GenBank/DDBJ whole genome shotgun (WGS) entry which is preliminary data.</text>
</comment>
<keyword evidence="1" id="KW-1133">Transmembrane helix</keyword>
<keyword evidence="1" id="KW-0812">Transmembrane</keyword>
<protein>
    <submittedName>
        <fullName evidence="2">Uncharacterized protein</fullName>
    </submittedName>
</protein>
<keyword evidence="1" id="KW-0472">Membrane</keyword>
<evidence type="ECO:0000313" key="3">
    <source>
        <dbReference type="Proteomes" id="UP000316167"/>
    </source>
</evidence>
<gene>
    <name evidence="2" type="ORF">IQ13_2765</name>
</gene>
<dbReference type="RefSeq" id="WP_144886922.1">
    <property type="nucleotide sequence ID" value="NZ_VLLE01000004.1"/>
</dbReference>
<dbReference type="EMBL" id="VLLE01000004">
    <property type="protein sequence ID" value="TWI81746.1"/>
    <property type="molecule type" value="Genomic_DNA"/>
</dbReference>
<organism evidence="2 3">
    <name type="scientific">Lacibacter cauensis</name>
    <dbReference type="NCBI Taxonomy" id="510947"/>
    <lineage>
        <taxon>Bacteria</taxon>
        <taxon>Pseudomonadati</taxon>
        <taxon>Bacteroidota</taxon>
        <taxon>Chitinophagia</taxon>
        <taxon>Chitinophagales</taxon>
        <taxon>Chitinophagaceae</taxon>
        <taxon>Lacibacter</taxon>
    </lineage>
</organism>